<reference evidence="8" key="1">
    <citation type="journal article" date="2023" name="Mol. Biol. Evol.">
        <title>Third-Generation Sequencing Reveals the Adaptive Role of the Epigenome in Three Deep-Sea Polychaetes.</title>
        <authorList>
            <person name="Perez M."/>
            <person name="Aroh O."/>
            <person name="Sun Y."/>
            <person name="Lan Y."/>
            <person name="Juniper S.K."/>
            <person name="Young C.R."/>
            <person name="Angers B."/>
            <person name="Qian P.Y."/>
        </authorList>
    </citation>
    <scope>NUCLEOTIDE SEQUENCE</scope>
    <source>
        <strain evidence="8">P08H-3</strain>
    </source>
</reference>
<dbReference type="InterPro" id="IPR008853">
    <property type="entry name" value="TMEM9/TMEM9B"/>
</dbReference>
<evidence type="ECO:0000313" key="8">
    <source>
        <dbReference type="EMBL" id="KAK2160427.1"/>
    </source>
</evidence>
<comment type="similarity">
    <text evidence="2">Belongs to the TMEM9 family.</text>
</comment>
<feature type="chain" id="PRO_5041996071" description="Transmembrane protein 9" evidence="7">
    <location>
        <begin position="21"/>
        <end position="191"/>
    </location>
</feature>
<evidence type="ECO:0000256" key="6">
    <source>
        <dbReference type="SAM" id="Phobius"/>
    </source>
</evidence>
<dbReference type="GO" id="GO:0005765">
    <property type="term" value="C:lysosomal membrane"/>
    <property type="evidence" value="ECO:0007669"/>
    <property type="project" value="InterPro"/>
</dbReference>
<evidence type="ECO:0000256" key="2">
    <source>
        <dbReference type="ARBA" id="ARBA00007264"/>
    </source>
</evidence>
<evidence type="ECO:0000313" key="9">
    <source>
        <dbReference type="Proteomes" id="UP001208570"/>
    </source>
</evidence>
<evidence type="ECO:0008006" key="10">
    <source>
        <dbReference type="Google" id="ProtNLM"/>
    </source>
</evidence>
<evidence type="ECO:0000256" key="1">
    <source>
        <dbReference type="ARBA" id="ARBA00004370"/>
    </source>
</evidence>
<evidence type="ECO:0000256" key="4">
    <source>
        <dbReference type="ARBA" id="ARBA00022989"/>
    </source>
</evidence>
<sequence>MIKYLFTVGLIFVLLECVQGQYEDVRCKCVCPSVKVHNTTSHKVFLKTFSDPDLCRCSMVVDKAVQETEYNFCNKCECKWNRRNTTTIKVVVILIICVVSLLVLYMLFLLCLDPLMARRPKTYIEQHNEEVNLDTQSIQPGGMLEDTTRPRGAIMMRVKHEVSRVRGEQQKWKGTVQEQRRHIYDRHTMLN</sequence>
<comment type="subcellular location">
    <subcellularLocation>
        <location evidence="1">Membrane</location>
    </subcellularLocation>
</comment>
<accession>A0AAD9JWJ9</accession>
<name>A0AAD9JWJ9_9ANNE</name>
<dbReference type="AlphaFoldDB" id="A0AAD9JWJ9"/>
<dbReference type="Pfam" id="PF05434">
    <property type="entry name" value="Tmemb_9"/>
    <property type="match status" value="1"/>
</dbReference>
<dbReference type="PANTHER" id="PTHR13064">
    <property type="entry name" value="TRANSMEMBRANE PROTEIN 9 FAMILY MEMBER"/>
    <property type="match status" value="1"/>
</dbReference>
<feature type="transmembrane region" description="Helical" evidence="6">
    <location>
        <begin position="90"/>
        <end position="112"/>
    </location>
</feature>
<keyword evidence="3 6" id="KW-0812">Transmembrane</keyword>
<organism evidence="8 9">
    <name type="scientific">Paralvinella palmiformis</name>
    <dbReference type="NCBI Taxonomy" id="53620"/>
    <lineage>
        <taxon>Eukaryota</taxon>
        <taxon>Metazoa</taxon>
        <taxon>Spiralia</taxon>
        <taxon>Lophotrochozoa</taxon>
        <taxon>Annelida</taxon>
        <taxon>Polychaeta</taxon>
        <taxon>Sedentaria</taxon>
        <taxon>Canalipalpata</taxon>
        <taxon>Terebellida</taxon>
        <taxon>Terebelliformia</taxon>
        <taxon>Alvinellidae</taxon>
        <taxon>Paralvinella</taxon>
    </lineage>
</organism>
<evidence type="ECO:0000256" key="3">
    <source>
        <dbReference type="ARBA" id="ARBA00022692"/>
    </source>
</evidence>
<keyword evidence="5 6" id="KW-0472">Membrane</keyword>
<protein>
    <recommendedName>
        <fullName evidence="10">Transmembrane protein 9</fullName>
    </recommendedName>
</protein>
<evidence type="ECO:0000256" key="7">
    <source>
        <dbReference type="SAM" id="SignalP"/>
    </source>
</evidence>
<proteinExistence type="inferred from homology"/>
<keyword evidence="4 6" id="KW-1133">Transmembrane helix</keyword>
<gene>
    <name evidence="8" type="ORF">LSH36_133g01025</name>
</gene>
<keyword evidence="9" id="KW-1185">Reference proteome</keyword>
<dbReference type="Proteomes" id="UP001208570">
    <property type="component" value="Unassembled WGS sequence"/>
</dbReference>
<feature type="signal peptide" evidence="7">
    <location>
        <begin position="1"/>
        <end position="20"/>
    </location>
</feature>
<comment type="caution">
    <text evidence="8">The sequence shown here is derived from an EMBL/GenBank/DDBJ whole genome shotgun (WGS) entry which is preliminary data.</text>
</comment>
<evidence type="ECO:0000256" key="5">
    <source>
        <dbReference type="ARBA" id="ARBA00023136"/>
    </source>
</evidence>
<keyword evidence="7" id="KW-0732">Signal</keyword>
<dbReference type="EMBL" id="JAODUP010000133">
    <property type="protein sequence ID" value="KAK2160427.1"/>
    <property type="molecule type" value="Genomic_DNA"/>
</dbReference>
<dbReference type="PANTHER" id="PTHR13064:SF6">
    <property type="entry name" value="TRANSMEMBRANE PROTEIN 9"/>
    <property type="match status" value="1"/>
</dbReference>